<gene>
    <name evidence="2" type="ORF">E2I00_010744</name>
</gene>
<dbReference type="OrthoDB" id="6351660at2759"/>
<evidence type="ECO:0000256" key="1">
    <source>
        <dbReference type="SAM" id="MobiDB-lite"/>
    </source>
</evidence>
<reference evidence="2 3" key="1">
    <citation type="journal article" date="2019" name="PLoS ONE">
        <title>Genomic analyses reveal an absence of contemporary introgressive admixture between fin whales and blue whales, despite known hybrids.</title>
        <authorList>
            <person name="Westbury M.V."/>
            <person name="Petersen B."/>
            <person name="Lorenzen E.D."/>
        </authorList>
    </citation>
    <scope>NUCLEOTIDE SEQUENCE [LARGE SCALE GENOMIC DNA]</scope>
    <source>
        <strain evidence="2">FinWhale-01</strain>
    </source>
</reference>
<feature type="region of interest" description="Disordered" evidence="1">
    <location>
        <begin position="1"/>
        <end position="23"/>
    </location>
</feature>
<feature type="non-terminal residue" evidence="2">
    <location>
        <position position="1"/>
    </location>
</feature>
<keyword evidence="3" id="KW-1185">Reference proteome</keyword>
<dbReference type="AlphaFoldDB" id="A0A6A1PZL1"/>
<evidence type="ECO:0000313" key="2">
    <source>
        <dbReference type="EMBL" id="KAB0400414.1"/>
    </source>
</evidence>
<evidence type="ECO:0000313" key="3">
    <source>
        <dbReference type="Proteomes" id="UP000437017"/>
    </source>
</evidence>
<proteinExistence type="predicted"/>
<organism evidence="2 3">
    <name type="scientific">Balaenoptera physalus</name>
    <name type="common">Fin whale</name>
    <name type="synonym">Balaena physalus</name>
    <dbReference type="NCBI Taxonomy" id="9770"/>
    <lineage>
        <taxon>Eukaryota</taxon>
        <taxon>Metazoa</taxon>
        <taxon>Chordata</taxon>
        <taxon>Craniata</taxon>
        <taxon>Vertebrata</taxon>
        <taxon>Euteleostomi</taxon>
        <taxon>Mammalia</taxon>
        <taxon>Eutheria</taxon>
        <taxon>Laurasiatheria</taxon>
        <taxon>Artiodactyla</taxon>
        <taxon>Whippomorpha</taxon>
        <taxon>Cetacea</taxon>
        <taxon>Mysticeti</taxon>
        <taxon>Balaenopteridae</taxon>
        <taxon>Balaenoptera</taxon>
    </lineage>
</organism>
<protein>
    <submittedName>
        <fullName evidence="2">Uncharacterized protein</fullName>
    </submittedName>
</protein>
<dbReference type="EMBL" id="SGJD01001356">
    <property type="protein sequence ID" value="KAB0400414.1"/>
    <property type="molecule type" value="Genomic_DNA"/>
</dbReference>
<accession>A0A6A1PZL1</accession>
<feature type="compositionally biased region" description="Basic and acidic residues" evidence="1">
    <location>
        <begin position="1"/>
        <end position="11"/>
    </location>
</feature>
<name>A0A6A1PZL1_BALPH</name>
<comment type="caution">
    <text evidence="2">The sequence shown here is derived from an EMBL/GenBank/DDBJ whole genome shotgun (WGS) entry which is preliminary data.</text>
</comment>
<dbReference type="Proteomes" id="UP000437017">
    <property type="component" value="Unassembled WGS sequence"/>
</dbReference>
<sequence length="243" mass="27529">IRSSDKVELPHRRPSFNIPQSYRNEPEENMTIGSLSRMLSEIRHSVESEVDPFVSLTRHSSSIQVKDNISPPETITIREIFKAPCLQSLTNLESLVNTFTSDLMQKLSLRQKSAILCQQIHENRADVAKSQVATSEDEQVHTPINYADTNFKEDVGKSEVPVQTEILKSKLEVNVLDPVPITAQSKLSQIDPLANLIEQLRTELIFLRSPNEAIAQDLLIKEAQSRNAEIELERHRSQAERVV</sequence>